<reference evidence="1" key="1">
    <citation type="submission" date="2025-08" db="UniProtKB">
        <authorList>
            <consortium name="Ensembl"/>
        </authorList>
    </citation>
    <scope>IDENTIFICATION</scope>
</reference>
<dbReference type="AlphaFoldDB" id="A0A674CBB2"/>
<keyword evidence="2" id="KW-1185">Reference proteome</keyword>
<dbReference type="Ensembl" id="ENSSTUT00000086122.1">
    <property type="protein sequence ID" value="ENSSTUP00000080902.1"/>
    <property type="gene ID" value="ENSSTUG00000035674.1"/>
</dbReference>
<proteinExistence type="predicted"/>
<evidence type="ECO:0000313" key="1">
    <source>
        <dbReference type="Ensembl" id="ENSSTUP00000080902.1"/>
    </source>
</evidence>
<dbReference type="OMA" id="QHEILFD"/>
<name>A0A674CBB2_SALTR</name>
<reference evidence="1" key="2">
    <citation type="submission" date="2025-09" db="UniProtKB">
        <authorList>
            <consortium name="Ensembl"/>
        </authorList>
    </citation>
    <scope>IDENTIFICATION</scope>
</reference>
<organism evidence="1 2">
    <name type="scientific">Salmo trutta</name>
    <name type="common">Brown trout</name>
    <dbReference type="NCBI Taxonomy" id="8032"/>
    <lineage>
        <taxon>Eukaryota</taxon>
        <taxon>Metazoa</taxon>
        <taxon>Chordata</taxon>
        <taxon>Craniata</taxon>
        <taxon>Vertebrata</taxon>
        <taxon>Euteleostomi</taxon>
        <taxon>Actinopterygii</taxon>
        <taxon>Neopterygii</taxon>
        <taxon>Teleostei</taxon>
        <taxon>Protacanthopterygii</taxon>
        <taxon>Salmoniformes</taxon>
        <taxon>Salmonidae</taxon>
        <taxon>Salmoninae</taxon>
        <taxon>Salmo</taxon>
    </lineage>
</organism>
<accession>A0A674CBB2</accession>
<dbReference type="Proteomes" id="UP000472277">
    <property type="component" value="Chromosome 28"/>
</dbReference>
<dbReference type="InParanoid" id="A0A674CBB2"/>
<sequence length="119" mass="13128">VTEDHSLGDGDGSVDITKGCELLVLIIAEHVILLDGVQSLLFTFQLDDVGQHLTFICLVQDEDADLLGVDDLQFGAPTVFRIKSMNVLTLTFIATNGICQFDLRIEFPHLFNDFTSLQS</sequence>
<dbReference type="GeneTree" id="ENSGT00990000208651"/>
<evidence type="ECO:0000313" key="2">
    <source>
        <dbReference type="Proteomes" id="UP000472277"/>
    </source>
</evidence>
<protein>
    <submittedName>
        <fullName evidence="1">Uncharacterized protein</fullName>
    </submittedName>
</protein>